<dbReference type="PANTHER" id="PTHR34278">
    <property type="entry name" value="PROTEIN THI031, PUTATIVE-RELATED"/>
    <property type="match status" value="1"/>
</dbReference>
<protein>
    <submittedName>
        <fullName evidence="2">Uncharacterized protein</fullName>
    </submittedName>
</protein>
<evidence type="ECO:0000313" key="2">
    <source>
        <dbReference type="EMBL" id="KAG0487603.1"/>
    </source>
</evidence>
<dbReference type="Proteomes" id="UP000639772">
    <property type="component" value="Unassembled WGS sequence"/>
</dbReference>
<feature type="region of interest" description="Disordered" evidence="1">
    <location>
        <begin position="68"/>
        <end position="89"/>
    </location>
</feature>
<accession>A0A835RC09</accession>
<comment type="caution">
    <text evidence="2">The sequence shown here is derived from an EMBL/GenBank/DDBJ whole genome shotgun (WGS) entry which is preliminary data.</text>
</comment>
<name>A0A835RC09_VANPL</name>
<feature type="compositionally biased region" description="Basic residues" evidence="1">
    <location>
        <begin position="71"/>
        <end position="81"/>
    </location>
</feature>
<dbReference type="PANTHER" id="PTHR34278:SF1">
    <property type="entry name" value="PROTEIN THI031, PUTATIVE-RELATED"/>
    <property type="match status" value="1"/>
</dbReference>
<evidence type="ECO:0000256" key="1">
    <source>
        <dbReference type="SAM" id="MobiDB-lite"/>
    </source>
</evidence>
<organism evidence="2 3">
    <name type="scientific">Vanilla planifolia</name>
    <name type="common">Vanilla</name>
    <dbReference type="NCBI Taxonomy" id="51239"/>
    <lineage>
        <taxon>Eukaryota</taxon>
        <taxon>Viridiplantae</taxon>
        <taxon>Streptophyta</taxon>
        <taxon>Embryophyta</taxon>
        <taxon>Tracheophyta</taxon>
        <taxon>Spermatophyta</taxon>
        <taxon>Magnoliopsida</taxon>
        <taxon>Liliopsida</taxon>
        <taxon>Asparagales</taxon>
        <taxon>Orchidaceae</taxon>
        <taxon>Vanilloideae</taxon>
        <taxon>Vanilleae</taxon>
        <taxon>Vanilla</taxon>
    </lineage>
</organism>
<feature type="region of interest" description="Disordered" evidence="1">
    <location>
        <begin position="105"/>
        <end position="135"/>
    </location>
</feature>
<sequence length="152" mass="16912">MRREGRQHGKVLTTNISYLSEKPSSKQRSMLEAPVLCGNFVKAPSKPTNRSRFTSRCSRPRCHLCHDHPVNKSRAKTKGMHKHSERDSSLLEEGYRIVLETREPIYVSDDGGGETEAEGASHGVEPAAVDRSDGGVYEDGEWVMVESDGRSI</sequence>
<dbReference type="EMBL" id="JADCNM010000004">
    <property type="protein sequence ID" value="KAG0487603.1"/>
    <property type="molecule type" value="Genomic_DNA"/>
</dbReference>
<proteinExistence type="predicted"/>
<reference evidence="2 3" key="1">
    <citation type="journal article" date="2020" name="Nat. Food">
        <title>A phased Vanilla planifolia genome enables genetic improvement of flavour and production.</title>
        <authorList>
            <person name="Hasing T."/>
            <person name="Tang H."/>
            <person name="Brym M."/>
            <person name="Khazi F."/>
            <person name="Huang T."/>
            <person name="Chambers A.H."/>
        </authorList>
    </citation>
    <scope>NUCLEOTIDE SEQUENCE [LARGE SCALE GENOMIC DNA]</scope>
    <source>
        <tissue evidence="2">Leaf</tissue>
    </source>
</reference>
<dbReference type="AlphaFoldDB" id="A0A835RC09"/>
<gene>
    <name evidence="2" type="ORF">HPP92_009698</name>
</gene>
<dbReference type="OrthoDB" id="663108at2759"/>
<evidence type="ECO:0000313" key="3">
    <source>
        <dbReference type="Proteomes" id="UP000639772"/>
    </source>
</evidence>